<protein>
    <recommendedName>
        <fullName evidence="3">DUF4220 domain-containing protein</fullName>
    </recommendedName>
</protein>
<keyword evidence="2" id="KW-1133">Transmembrane helix</keyword>
<keyword evidence="2" id="KW-0812">Transmembrane</keyword>
<dbReference type="Pfam" id="PF04578">
    <property type="entry name" value="DUF594"/>
    <property type="match status" value="1"/>
</dbReference>
<feature type="transmembrane region" description="Helical" evidence="2">
    <location>
        <begin position="49"/>
        <end position="70"/>
    </location>
</feature>
<feature type="domain" description="DUF4220" evidence="3">
    <location>
        <begin position="52"/>
        <end position="396"/>
    </location>
</feature>
<keyword evidence="2" id="KW-0472">Membrane</keyword>
<feature type="transmembrane region" description="Helical" evidence="2">
    <location>
        <begin position="20"/>
        <end position="37"/>
    </location>
</feature>
<feature type="transmembrane region" description="Helical" evidence="2">
    <location>
        <begin position="334"/>
        <end position="355"/>
    </location>
</feature>
<dbReference type="InterPro" id="IPR025315">
    <property type="entry name" value="DUF4220"/>
</dbReference>
<accession>A0A2N9H739</accession>
<dbReference type="InterPro" id="IPR007658">
    <property type="entry name" value="DUF594"/>
</dbReference>
<dbReference type="Pfam" id="PF13968">
    <property type="entry name" value="DUF4220"/>
    <property type="match status" value="1"/>
</dbReference>
<organism evidence="4">
    <name type="scientific">Fagus sylvatica</name>
    <name type="common">Beechnut</name>
    <dbReference type="NCBI Taxonomy" id="28930"/>
    <lineage>
        <taxon>Eukaryota</taxon>
        <taxon>Viridiplantae</taxon>
        <taxon>Streptophyta</taxon>
        <taxon>Embryophyta</taxon>
        <taxon>Tracheophyta</taxon>
        <taxon>Spermatophyta</taxon>
        <taxon>Magnoliopsida</taxon>
        <taxon>eudicotyledons</taxon>
        <taxon>Gunneridae</taxon>
        <taxon>Pentapetalae</taxon>
        <taxon>rosids</taxon>
        <taxon>fabids</taxon>
        <taxon>Fagales</taxon>
        <taxon>Fagaceae</taxon>
        <taxon>Fagus</taxon>
    </lineage>
</organism>
<dbReference type="PANTHER" id="PTHR31325">
    <property type="entry name" value="OS01G0798800 PROTEIN-RELATED"/>
    <property type="match status" value="1"/>
</dbReference>
<evidence type="ECO:0000256" key="1">
    <source>
        <dbReference type="SAM" id="MobiDB-lite"/>
    </source>
</evidence>
<dbReference type="EMBL" id="OIVN01002902">
    <property type="protein sequence ID" value="SPD07364.1"/>
    <property type="molecule type" value="Genomic_DNA"/>
</dbReference>
<feature type="transmembrane region" description="Helical" evidence="2">
    <location>
        <begin position="301"/>
        <end position="322"/>
    </location>
</feature>
<feature type="region of interest" description="Disordered" evidence="1">
    <location>
        <begin position="606"/>
        <end position="633"/>
    </location>
</feature>
<sequence>MMEVFRPSWRQLWKEWELRGLVILSLTAQIILVILGNRRKYIAGTWIRLIVWSTYLLADYIAAMAVGILSNDLGEVYSKHSGFVDAGYELRAFWAPLLLSHLGGTDAITAYSLEDNELWRRHSFGVITQAIMTLYVLLTAWTSSRFSLLSIAMFWVGFVKYSERVCVLYLASQKKFRNLIPNIPTDGSKVTAECKLKEVEGYNLTHQVLEVEVLDHSANTLSDEPIPGANDLLTAISFLEMVKRLFADVILGFNDRDVSRAIFEKEDFPADKAFKIIEIELSFIYDLLYTKAKAVYSLWGIIVRIIGIILTISVLVMFLTLIKKQGYSKIDLNITLVLLVIAILLELCAIADLLLSDQTAHWLIKHKKTAILQKIECLSPVSQKHRWSNSINQLTFSTEEKAFPYRILKILCIDELLEIHRYETPASLSSDLKKFIFEEIKKIRPPEEKKGSATDLKALFGRRGGRTVRKHNRDDLDWSVKLGFDQSILIWHLATLIYSKIESSKRKGDTSSNRDDANIKISKCLSQYLLYLLVVHPNMLPIGIGHIRFQDIHADVGNFIEQGISKKTITTVIPTIRGGGNFVIVNACKLALALLYPEEAKKEYKSNKTEEVTEGCKSNEPNEDGEENKSEHRKDNWDMIANVWLEMLGHAASQCGGAHHARQLRKGGELLTHVWLLMAHLGLTDHFQIEYSPTIAASVVW</sequence>
<evidence type="ECO:0000313" key="4">
    <source>
        <dbReference type="EMBL" id="SPD07364.1"/>
    </source>
</evidence>
<name>A0A2N9H739_FAGSY</name>
<proteinExistence type="predicted"/>
<dbReference type="AlphaFoldDB" id="A0A2N9H739"/>
<evidence type="ECO:0000259" key="3">
    <source>
        <dbReference type="Pfam" id="PF13968"/>
    </source>
</evidence>
<feature type="transmembrane region" description="Helical" evidence="2">
    <location>
        <begin position="90"/>
        <end position="111"/>
    </location>
</feature>
<reference evidence="4" key="1">
    <citation type="submission" date="2018-02" db="EMBL/GenBank/DDBJ databases">
        <authorList>
            <person name="Cohen D.B."/>
            <person name="Kent A.D."/>
        </authorList>
    </citation>
    <scope>NUCLEOTIDE SEQUENCE</scope>
</reference>
<gene>
    <name evidence="4" type="ORF">FSB_LOCUS35246</name>
</gene>
<evidence type="ECO:0000256" key="2">
    <source>
        <dbReference type="SAM" id="Phobius"/>
    </source>
</evidence>